<dbReference type="InterPro" id="IPR029058">
    <property type="entry name" value="AB_hydrolase_fold"/>
</dbReference>
<dbReference type="RefSeq" id="WP_394834001.1">
    <property type="nucleotide sequence ID" value="NZ_CP089929.1"/>
</dbReference>
<dbReference type="EMBL" id="CP089983">
    <property type="protein sequence ID" value="WXB04362.1"/>
    <property type="molecule type" value="Genomic_DNA"/>
</dbReference>
<dbReference type="Pfam" id="PF00326">
    <property type="entry name" value="Peptidase_S9"/>
    <property type="match status" value="1"/>
</dbReference>
<dbReference type="PANTHER" id="PTHR42881:SF2">
    <property type="entry name" value="PROLYL ENDOPEPTIDASE"/>
    <property type="match status" value="1"/>
</dbReference>
<name>A0ABZ2L6Q6_9BACT</name>
<evidence type="ECO:0000256" key="3">
    <source>
        <dbReference type="ARBA" id="ARBA00011897"/>
    </source>
</evidence>
<feature type="signal peptide" evidence="7">
    <location>
        <begin position="1"/>
        <end position="27"/>
    </location>
</feature>
<proteinExistence type="inferred from homology"/>
<keyword evidence="11" id="KW-1185">Reference proteome</keyword>
<comment type="catalytic activity">
    <reaction evidence="1">
        <text>Hydrolysis of Pro-|-Xaa &gt;&gt; Ala-|-Xaa in oligopeptides.</text>
        <dbReference type="EC" id="3.4.21.26"/>
    </reaction>
</comment>
<dbReference type="SUPFAM" id="SSF53474">
    <property type="entry name" value="alpha/beta-Hydrolases"/>
    <property type="match status" value="1"/>
</dbReference>
<keyword evidence="7" id="KW-0732">Signal</keyword>
<comment type="similarity">
    <text evidence="2">Belongs to the peptidase S9A family.</text>
</comment>
<organism evidence="10 11">
    <name type="scientific">Pendulispora rubella</name>
    <dbReference type="NCBI Taxonomy" id="2741070"/>
    <lineage>
        <taxon>Bacteria</taxon>
        <taxon>Pseudomonadati</taxon>
        <taxon>Myxococcota</taxon>
        <taxon>Myxococcia</taxon>
        <taxon>Myxococcales</taxon>
        <taxon>Sorangiineae</taxon>
        <taxon>Pendulisporaceae</taxon>
        <taxon>Pendulispora</taxon>
    </lineage>
</organism>
<reference evidence="10" key="1">
    <citation type="submission" date="2021-12" db="EMBL/GenBank/DDBJ databases">
        <title>Discovery of the Pendulisporaceae a myxobacterial family with distinct sporulation behavior and unique specialized metabolism.</title>
        <authorList>
            <person name="Garcia R."/>
            <person name="Popoff A."/>
            <person name="Bader C.D."/>
            <person name="Loehr J."/>
            <person name="Walesch S."/>
            <person name="Walt C."/>
            <person name="Boldt J."/>
            <person name="Bunk B."/>
            <person name="Haeckl F.J.F.P.J."/>
            <person name="Gunesch A.P."/>
            <person name="Birkelbach J."/>
            <person name="Nuebel U."/>
            <person name="Pietschmann T."/>
            <person name="Bach T."/>
            <person name="Mueller R."/>
        </authorList>
    </citation>
    <scope>NUCLEOTIDE SEQUENCE</scope>
    <source>
        <strain evidence="10">MSr11367</strain>
    </source>
</reference>
<dbReference type="Proteomes" id="UP001374803">
    <property type="component" value="Chromosome"/>
</dbReference>
<accession>A0ABZ2L6Q6</accession>
<evidence type="ECO:0000256" key="1">
    <source>
        <dbReference type="ARBA" id="ARBA00001070"/>
    </source>
</evidence>
<dbReference type="InterPro" id="IPR023302">
    <property type="entry name" value="Pept_S9A_N"/>
</dbReference>
<gene>
    <name evidence="10" type="ORF">LVJ94_46600</name>
</gene>
<keyword evidence="6" id="KW-0720">Serine protease</keyword>
<keyword evidence="5" id="KW-0378">Hydrolase</keyword>
<dbReference type="PROSITE" id="PS51257">
    <property type="entry name" value="PROKAR_LIPOPROTEIN"/>
    <property type="match status" value="1"/>
</dbReference>
<dbReference type="PROSITE" id="PS00708">
    <property type="entry name" value="PRO_ENDOPEP_SER"/>
    <property type="match status" value="1"/>
</dbReference>
<dbReference type="Gene3D" id="2.130.10.120">
    <property type="entry name" value="Prolyl oligopeptidase, N-terminal domain"/>
    <property type="match status" value="1"/>
</dbReference>
<evidence type="ECO:0000313" key="10">
    <source>
        <dbReference type="EMBL" id="WXB04362.1"/>
    </source>
</evidence>
<dbReference type="InterPro" id="IPR002470">
    <property type="entry name" value="Peptidase_S9A"/>
</dbReference>
<evidence type="ECO:0000256" key="4">
    <source>
        <dbReference type="ARBA" id="ARBA00022670"/>
    </source>
</evidence>
<dbReference type="InterPro" id="IPR051167">
    <property type="entry name" value="Prolyl_oligopep/macrocyclase"/>
</dbReference>
<evidence type="ECO:0000256" key="5">
    <source>
        <dbReference type="ARBA" id="ARBA00022801"/>
    </source>
</evidence>
<evidence type="ECO:0000256" key="6">
    <source>
        <dbReference type="ARBA" id="ARBA00022825"/>
    </source>
</evidence>
<dbReference type="PRINTS" id="PR00862">
    <property type="entry name" value="PROLIGOPTASE"/>
</dbReference>
<feature type="domain" description="Peptidase S9 prolyl oligopeptidase catalytic" evidence="8">
    <location>
        <begin position="513"/>
        <end position="726"/>
    </location>
</feature>
<evidence type="ECO:0000256" key="2">
    <source>
        <dbReference type="ARBA" id="ARBA00005228"/>
    </source>
</evidence>
<evidence type="ECO:0000259" key="9">
    <source>
        <dbReference type="Pfam" id="PF02897"/>
    </source>
</evidence>
<evidence type="ECO:0000256" key="7">
    <source>
        <dbReference type="SAM" id="SignalP"/>
    </source>
</evidence>
<dbReference type="PANTHER" id="PTHR42881">
    <property type="entry name" value="PROLYL ENDOPEPTIDASE"/>
    <property type="match status" value="1"/>
</dbReference>
<dbReference type="SUPFAM" id="SSF50993">
    <property type="entry name" value="Peptidase/esterase 'gauge' domain"/>
    <property type="match status" value="1"/>
</dbReference>
<dbReference type="Gene3D" id="3.40.50.1820">
    <property type="entry name" value="alpha/beta hydrolase"/>
    <property type="match status" value="1"/>
</dbReference>
<dbReference type="Pfam" id="PF02897">
    <property type="entry name" value="Peptidase_S9_N"/>
    <property type="match status" value="1"/>
</dbReference>
<evidence type="ECO:0000313" key="11">
    <source>
        <dbReference type="Proteomes" id="UP001374803"/>
    </source>
</evidence>
<evidence type="ECO:0000259" key="8">
    <source>
        <dbReference type="Pfam" id="PF00326"/>
    </source>
</evidence>
<feature type="chain" id="PRO_5045624476" description="prolyl oligopeptidase" evidence="7">
    <location>
        <begin position="28"/>
        <end position="729"/>
    </location>
</feature>
<dbReference type="InterPro" id="IPR001375">
    <property type="entry name" value="Peptidase_S9_cat"/>
</dbReference>
<keyword evidence="4" id="KW-0645">Protease</keyword>
<dbReference type="EC" id="3.4.21.26" evidence="3"/>
<feature type="domain" description="Peptidase S9A N-terminal" evidence="9">
    <location>
        <begin position="48"/>
        <end position="452"/>
    </location>
</feature>
<protein>
    <recommendedName>
        <fullName evidence="3">prolyl oligopeptidase</fullName>
        <ecNumber evidence="3">3.4.21.26</ecNumber>
    </recommendedName>
</protein>
<sequence>MERSTLVNEWTCIRACLLFIALGSAVACSSESDRPSDDSRDDAGNAYPASRRENVADTYWGVQVPDPYRWLEDASSSEVQSWMSAQDGYARQRLAAIPNRDAWLDRLRPLFRTNADDAPIRRQERYFWNRRLADRNKAIVYWKDGRNGAEKVLFDPNAWSADGSAALGLWTPSPNGKFVAYQVHENNGDDGVMHMFDVENGRETGDVIPGTGYSGDAGWTPDNSGFYYTWMPPIGGEVTAPTRFGFAEIRFHRLGTDPTNDAIVHPATHDPETGLGADLSPDGRWLAAFIFHGASGASEVFIQDRTAAARVWTPITGPSDGQTLFPQGLVQNDGVYLRTNLDAPRFRIVKVDPLHPERANWKEVVPQDPEATIHTFAVLGGHLVVNSMRKATTELTVRRLDGTFVRNIALPDRGSSDILVGAADDDTAYFNFESFTTPEVQFETSIAQGTVREYSRNTAPFDASAYVTDQVTYPSKDGTPVTMFVAHRRDVTPNGHNPTILYGYGGFNQNMTPSFSRSMAAWMASGGVYALPNLRGGGEYGEPWHQAGMLLQKQNVFDDFIAAARWLIDNQWTNANQLAIRGGSNGGLLVGATMTQAPELFDAVICEVPLLDMLRYHRFGLGRLWIPEYGSVDDAQQFNALYAYSPYHRVERREYPALLMLSSDSDDRVDPLHARKFIAEMQWANTSNAPAWLRIERNAGHGGADSVQASLEQAADILQFVSAQFADPR</sequence>
<dbReference type="InterPro" id="IPR002471">
    <property type="entry name" value="Pept_S9_AS"/>
</dbReference>